<evidence type="ECO:0000256" key="6">
    <source>
        <dbReference type="SAM" id="Phobius"/>
    </source>
</evidence>
<dbReference type="Proteomes" id="UP000217083">
    <property type="component" value="Unassembled WGS sequence"/>
</dbReference>
<evidence type="ECO:0000313" key="7">
    <source>
        <dbReference type="EMBL" id="OZM58283.1"/>
    </source>
</evidence>
<dbReference type="GO" id="GO:0051301">
    <property type="term" value="P:cell division"/>
    <property type="evidence" value="ECO:0007669"/>
    <property type="project" value="InterPro"/>
</dbReference>
<dbReference type="GO" id="GO:0032153">
    <property type="term" value="C:cell division site"/>
    <property type="evidence" value="ECO:0007669"/>
    <property type="project" value="TreeGrafter"/>
</dbReference>
<protein>
    <submittedName>
        <fullName evidence="7">Rod shape-determining protein RodA</fullName>
    </submittedName>
</protein>
<reference evidence="8" key="1">
    <citation type="submission" date="2017-08" db="EMBL/GenBank/DDBJ databases">
        <authorList>
            <person name="Huang Z."/>
        </authorList>
    </citation>
    <scope>NUCLEOTIDE SEQUENCE [LARGE SCALE GENOMIC DNA]</scope>
    <source>
        <strain evidence="8">SA5d-4</strain>
    </source>
</reference>
<dbReference type="PANTHER" id="PTHR30474:SF1">
    <property type="entry name" value="PEPTIDOGLYCAN GLYCOSYLTRANSFERASE MRDB"/>
    <property type="match status" value="1"/>
</dbReference>
<feature type="transmembrane region" description="Helical" evidence="6">
    <location>
        <begin position="316"/>
        <end position="333"/>
    </location>
</feature>
<gene>
    <name evidence="7" type="ORF">CIB95_01550</name>
</gene>
<dbReference type="GO" id="GO:0015648">
    <property type="term" value="F:lipid-linked peptidoglycan transporter activity"/>
    <property type="evidence" value="ECO:0007669"/>
    <property type="project" value="TreeGrafter"/>
</dbReference>
<dbReference type="InterPro" id="IPR001182">
    <property type="entry name" value="FtsW/RodA"/>
</dbReference>
<feature type="transmembrane region" description="Helical" evidence="6">
    <location>
        <begin position="50"/>
        <end position="68"/>
    </location>
</feature>
<feature type="transmembrane region" description="Helical" evidence="6">
    <location>
        <begin position="12"/>
        <end position="30"/>
    </location>
</feature>
<keyword evidence="5 6" id="KW-0472">Membrane</keyword>
<feature type="transmembrane region" description="Helical" evidence="6">
    <location>
        <begin position="353"/>
        <end position="373"/>
    </location>
</feature>
<feature type="transmembrane region" description="Helical" evidence="6">
    <location>
        <begin position="75"/>
        <end position="98"/>
    </location>
</feature>
<dbReference type="PANTHER" id="PTHR30474">
    <property type="entry name" value="CELL CYCLE PROTEIN"/>
    <property type="match status" value="1"/>
</dbReference>
<keyword evidence="4 6" id="KW-1133">Transmembrane helix</keyword>
<reference evidence="7 8" key="2">
    <citation type="submission" date="2017-09" db="EMBL/GenBank/DDBJ databases">
        <title>Bacillus patelloidae sp. nov., isolated from the intestinal tract of a marine limpet.</title>
        <authorList>
            <person name="Liu R."/>
            <person name="Dong C."/>
            <person name="Shao Z."/>
        </authorList>
    </citation>
    <scope>NUCLEOTIDE SEQUENCE [LARGE SCALE GENOMIC DNA]</scope>
    <source>
        <strain evidence="7 8">SA5d-4</strain>
    </source>
</reference>
<comment type="caution">
    <text evidence="7">The sequence shown here is derived from an EMBL/GenBank/DDBJ whole genome shotgun (WGS) entry which is preliminary data.</text>
</comment>
<proteinExistence type="predicted"/>
<keyword evidence="3" id="KW-0133">Cell shape</keyword>
<organism evidence="7 8">
    <name type="scientific">Lottiidibacillus patelloidae</name>
    <dbReference type="NCBI Taxonomy" id="2670334"/>
    <lineage>
        <taxon>Bacteria</taxon>
        <taxon>Bacillati</taxon>
        <taxon>Bacillota</taxon>
        <taxon>Bacilli</taxon>
        <taxon>Bacillales</taxon>
        <taxon>Bacillaceae</taxon>
        <taxon>Lottiidibacillus</taxon>
    </lineage>
</organism>
<dbReference type="AlphaFoldDB" id="A0A263BX17"/>
<keyword evidence="8" id="KW-1185">Reference proteome</keyword>
<dbReference type="PROSITE" id="PS00428">
    <property type="entry name" value="FTSW_RODA_SPOVE"/>
    <property type="match status" value="1"/>
</dbReference>
<accession>A0A263BX17</accession>
<keyword evidence="2 6" id="KW-0812">Transmembrane</keyword>
<comment type="subcellular location">
    <subcellularLocation>
        <location evidence="1">Membrane</location>
        <topology evidence="1">Multi-pass membrane protein</topology>
    </subcellularLocation>
</comment>
<dbReference type="RefSeq" id="WP_094920913.1">
    <property type="nucleotide sequence ID" value="NZ_NPIA01000001.1"/>
</dbReference>
<dbReference type="Pfam" id="PF01098">
    <property type="entry name" value="FTSW_RODA_SPOVE"/>
    <property type="match status" value="1"/>
</dbReference>
<evidence type="ECO:0000256" key="2">
    <source>
        <dbReference type="ARBA" id="ARBA00022692"/>
    </source>
</evidence>
<name>A0A263BX17_9BACI</name>
<evidence type="ECO:0000313" key="8">
    <source>
        <dbReference type="Proteomes" id="UP000217083"/>
    </source>
</evidence>
<evidence type="ECO:0000256" key="1">
    <source>
        <dbReference type="ARBA" id="ARBA00004141"/>
    </source>
</evidence>
<dbReference type="GO" id="GO:0008360">
    <property type="term" value="P:regulation of cell shape"/>
    <property type="evidence" value="ECO:0007669"/>
    <property type="project" value="UniProtKB-KW"/>
</dbReference>
<dbReference type="InterPro" id="IPR018365">
    <property type="entry name" value="Cell_cycle_FtsW-rel_CS"/>
</dbReference>
<feature type="transmembrane region" description="Helical" evidence="6">
    <location>
        <begin position="170"/>
        <end position="186"/>
    </location>
</feature>
<dbReference type="EMBL" id="NPIA01000001">
    <property type="protein sequence ID" value="OZM58283.1"/>
    <property type="molecule type" value="Genomic_DNA"/>
</dbReference>
<feature type="transmembrane region" description="Helical" evidence="6">
    <location>
        <begin position="193"/>
        <end position="215"/>
    </location>
</feature>
<sequence length="383" mass="43173">MKKDLSTLQQIDYVLLFIMFLMLCVSIISINSAPLSADLQGINFVAKQLMWYAIGSIAIVGTMLLDYDRYKMINWYLYGLGLLLLIGLELRVPGAIARNGAFSWYEVPGIGDIQPSEFMKIFLIITLSTIIVKHHEIYEEKTVQDDFLLFGKILLASSFPLALVMKQPDLGTAMVLTAIIITMILVSGIRWRFLFGFLGTIVLFISTLVYIYLYIPSWFPLEDYQLNRFYAWLDPYEDPSNIGYQTIKSIQANGSGMLFGRGYNEGVVPIPEAHTDFIFAVIGEEFGFIGGSIVISLFFILIYRMIHVGLESHDPFGSYLCAGVIGMLTFQVFQNVGMTIRLLPITGIPLPFISYGGSSLLTYMIAIGLILNVRSRKRTYMFD</sequence>
<evidence type="ECO:0000256" key="3">
    <source>
        <dbReference type="ARBA" id="ARBA00022960"/>
    </source>
</evidence>
<feature type="transmembrane region" description="Helical" evidence="6">
    <location>
        <begin position="286"/>
        <end position="304"/>
    </location>
</feature>
<evidence type="ECO:0000256" key="4">
    <source>
        <dbReference type="ARBA" id="ARBA00022989"/>
    </source>
</evidence>
<evidence type="ECO:0000256" key="5">
    <source>
        <dbReference type="ARBA" id="ARBA00023136"/>
    </source>
</evidence>
<dbReference type="GO" id="GO:0005886">
    <property type="term" value="C:plasma membrane"/>
    <property type="evidence" value="ECO:0007669"/>
    <property type="project" value="TreeGrafter"/>
</dbReference>